<evidence type="ECO:0000256" key="7">
    <source>
        <dbReference type="NCBIfam" id="TIGR00131"/>
    </source>
</evidence>
<dbReference type="InterPro" id="IPR014721">
    <property type="entry name" value="Ribsml_uS5_D2-typ_fold_subgr"/>
</dbReference>
<sequence>MTAGSEVIADWLEPIAEQQLADEVTLLFADRFGKDPDGVWFAPGRVNLIGEHIDYVGGRVLPFALPHGTVVAVRLRDDDVVRCISSATTRAWTGKVGEVGPGDPRGWAAYPAGVLWAIAYHETLAHVPGMDIAVHSSVPRGSGLSSSAALECALALAVAELLGAPTDDHGRSRLARDCVAAENIVVGAQTGGMDQSAALRARTGHALHLDCTDFTAEQIPLDFTAAGLELLVINTNAPHRLADGEYGRRRASVERISRRIGPRLLRDEPDVEAILHALGANQPAAVPRMRHVLTEIRRVDAVVTKLRAGAVADIGEELIRSGESLRTDYEVSCPELDNAVAGALDAGALGARMTGGGFGGSAIALIPAGTSDAVSQAITRSARAQGLPAPQFLAGAPSQAAHRLY</sequence>
<dbReference type="Pfam" id="PF00288">
    <property type="entry name" value="GHMP_kinases_N"/>
    <property type="match status" value="1"/>
</dbReference>
<dbReference type="Gene3D" id="3.30.70.890">
    <property type="entry name" value="GHMP kinase, C-terminal domain"/>
    <property type="match status" value="1"/>
</dbReference>
<keyword evidence="12" id="KW-1185">Reference proteome</keyword>
<dbReference type="EC" id="2.7.1.6" evidence="7"/>
<dbReference type="PRINTS" id="PR00959">
    <property type="entry name" value="MEVGALKINASE"/>
</dbReference>
<dbReference type="Pfam" id="PF10509">
    <property type="entry name" value="GalKase_gal_bdg"/>
    <property type="match status" value="1"/>
</dbReference>
<name>A0ABU7MSP6_9ACTN</name>
<dbReference type="InterPro" id="IPR020568">
    <property type="entry name" value="Ribosomal_Su5_D2-typ_SF"/>
</dbReference>
<dbReference type="PROSITE" id="PS00627">
    <property type="entry name" value="GHMP_KINASES_ATP"/>
    <property type="match status" value="1"/>
</dbReference>
<feature type="domain" description="GHMP kinase N-terminal" evidence="8">
    <location>
        <begin position="121"/>
        <end position="199"/>
    </location>
</feature>
<evidence type="ECO:0000259" key="10">
    <source>
        <dbReference type="Pfam" id="PF10509"/>
    </source>
</evidence>
<dbReference type="SUPFAM" id="SSF54211">
    <property type="entry name" value="Ribosomal protein S5 domain 2-like"/>
    <property type="match status" value="1"/>
</dbReference>
<dbReference type="PROSITE" id="PS00106">
    <property type="entry name" value="GALACTOKINASE"/>
    <property type="match status" value="1"/>
</dbReference>
<dbReference type="InterPro" id="IPR019741">
    <property type="entry name" value="Galactokinase_CS"/>
</dbReference>
<gene>
    <name evidence="11" type="primary">galK</name>
    <name evidence="11" type="ORF">V1Y59_09715</name>
</gene>
<dbReference type="NCBIfam" id="TIGR00131">
    <property type="entry name" value="gal_kin"/>
    <property type="match status" value="1"/>
</dbReference>
<dbReference type="GO" id="GO:0004335">
    <property type="term" value="F:galactokinase activity"/>
    <property type="evidence" value="ECO:0007669"/>
    <property type="project" value="UniProtKB-EC"/>
</dbReference>
<dbReference type="PIRSF" id="PIRSF000530">
    <property type="entry name" value="Galactokinase"/>
    <property type="match status" value="1"/>
</dbReference>
<keyword evidence="3" id="KW-0547">Nucleotide-binding</keyword>
<dbReference type="InterPro" id="IPR000705">
    <property type="entry name" value="Galactokinase"/>
</dbReference>
<dbReference type="InterPro" id="IPR006204">
    <property type="entry name" value="GHMP_kinase_N_dom"/>
</dbReference>
<dbReference type="PANTHER" id="PTHR10457">
    <property type="entry name" value="MEVALONATE KINASE/GALACTOKINASE"/>
    <property type="match status" value="1"/>
</dbReference>
<comment type="caution">
    <text evidence="11">The sequence shown here is derived from an EMBL/GenBank/DDBJ whole genome shotgun (WGS) entry which is preliminary data.</text>
</comment>
<dbReference type="SUPFAM" id="SSF55060">
    <property type="entry name" value="GHMP Kinase, C-terminal domain"/>
    <property type="match status" value="1"/>
</dbReference>
<keyword evidence="2 11" id="KW-0808">Transferase</keyword>
<evidence type="ECO:0000259" key="9">
    <source>
        <dbReference type="Pfam" id="PF08544"/>
    </source>
</evidence>
<dbReference type="Pfam" id="PF08544">
    <property type="entry name" value="GHMP_kinases_C"/>
    <property type="match status" value="1"/>
</dbReference>
<keyword evidence="5" id="KW-0067">ATP-binding</keyword>
<evidence type="ECO:0000313" key="12">
    <source>
        <dbReference type="Proteomes" id="UP001335729"/>
    </source>
</evidence>
<reference evidence="11 12" key="1">
    <citation type="submission" date="2024-01" db="EMBL/GenBank/DDBJ databases">
        <title>Draft genome sequence of Gordonia sp. PKS22-38.</title>
        <authorList>
            <person name="Suphannarot A."/>
            <person name="Mingma R."/>
        </authorList>
    </citation>
    <scope>NUCLEOTIDE SEQUENCE [LARGE SCALE GENOMIC DNA]</scope>
    <source>
        <strain evidence="11 12">PKS22-38</strain>
    </source>
</reference>
<dbReference type="InterPro" id="IPR006203">
    <property type="entry name" value="GHMP_knse_ATP-bd_CS"/>
</dbReference>
<evidence type="ECO:0000256" key="4">
    <source>
        <dbReference type="ARBA" id="ARBA00022777"/>
    </source>
</evidence>
<evidence type="ECO:0000256" key="3">
    <source>
        <dbReference type="ARBA" id="ARBA00022741"/>
    </source>
</evidence>
<keyword evidence="4" id="KW-0418">Kinase</keyword>
<keyword evidence="6" id="KW-0119">Carbohydrate metabolism</keyword>
<dbReference type="InterPro" id="IPR006206">
    <property type="entry name" value="Mevalonate/galactokinase"/>
</dbReference>
<protein>
    <recommendedName>
        <fullName evidence="7">Galactokinase</fullName>
        <ecNumber evidence="7">2.7.1.6</ecNumber>
    </recommendedName>
</protein>
<dbReference type="Proteomes" id="UP001335729">
    <property type="component" value="Unassembled WGS sequence"/>
</dbReference>
<dbReference type="InterPro" id="IPR036554">
    <property type="entry name" value="GHMP_kinase_C_sf"/>
</dbReference>
<evidence type="ECO:0000259" key="8">
    <source>
        <dbReference type="Pfam" id="PF00288"/>
    </source>
</evidence>
<evidence type="ECO:0000313" key="11">
    <source>
        <dbReference type="EMBL" id="MEE4023352.1"/>
    </source>
</evidence>
<evidence type="ECO:0000256" key="1">
    <source>
        <dbReference type="ARBA" id="ARBA00006566"/>
    </source>
</evidence>
<accession>A0ABU7MSP6</accession>
<dbReference type="Gene3D" id="3.30.230.10">
    <property type="match status" value="1"/>
</dbReference>
<feature type="domain" description="GHMP kinase C-terminal" evidence="9">
    <location>
        <begin position="306"/>
        <end position="380"/>
    </location>
</feature>
<organism evidence="11 12">
    <name type="scientific">Gordonia prachuapensis</name>
    <dbReference type="NCBI Taxonomy" id="3115651"/>
    <lineage>
        <taxon>Bacteria</taxon>
        <taxon>Bacillati</taxon>
        <taxon>Actinomycetota</taxon>
        <taxon>Actinomycetes</taxon>
        <taxon>Mycobacteriales</taxon>
        <taxon>Gordoniaceae</taxon>
        <taxon>Gordonia</taxon>
    </lineage>
</organism>
<keyword evidence="6" id="KW-0299">Galactose metabolism</keyword>
<evidence type="ECO:0000256" key="2">
    <source>
        <dbReference type="ARBA" id="ARBA00022679"/>
    </source>
</evidence>
<dbReference type="PRINTS" id="PR00473">
    <property type="entry name" value="GALCTOKINASE"/>
</dbReference>
<comment type="similarity">
    <text evidence="1">Belongs to the GHMP kinase family. GalK subfamily.</text>
</comment>
<dbReference type="InterPro" id="IPR019539">
    <property type="entry name" value="GalKase_N"/>
</dbReference>
<dbReference type="InterPro" id="IPR013750">
    <property type="entry name" value="GHMP_kinase_C_dom"/>
</dbReference>
<evidence type="ECO:0000256" key="6">
    <source>
        <dbReference type="ARBA" id="ARBA00023144"/>
    </source>
</evidence>
<proteinExistence type="inferred from homology"/>
<dbReference type="PANTHER" id="PTHR10457:SF7">
    <property type="entry name" value="GALACTOKINASE-RELATED"/>
    <property type="match status" value="1"/>
</dbReference>
<dbReference type="RefSeq" id="WP_330504641.1">
    <property type="nucleotide sequence ID" value="NZ_JAZDUE010000007.1"/>
</dbReference>
<dbReference type="EMBL" id="JAZDUE010000007">
    <property type="protein sequence ID" value="MEE4023352.1"/>
    <property type="molecule type" value="Genomic_DNA"/>
</dbReference>
<feature type="domain" description="Galactokinase N-terminal" evidence="10">
    <location>
        <begin position="27"/>
        <end position="74"/>
    </location>
</feature>
<evidence type="ECO:0000256" key="5">
    <source>
        <dbReference type="ARBA" id="ARBA00022840"/>
    </source>
</evidence>